<name>A0A1L3KFI6_9VIRU</name>
<evidence type="ECO:0000256" key="5">
    <source>
        <dbReference type="ARBA" id="ARBA00032757"/>
    </source>
</evidence>
<proteinExistence type="inferred from homology"/>
<evidence type="ECO:0000313" key="8">
    <source>
        <dbReference type="EMBL" id="APG76124.1"/>
    </source>
</evidence>
<dbReference type="CDD" id="cd23173">
    <property type="entry name" value="ps-ssRNAv_Nodaviridae_RdRp"/>
    <property type="match status" value="1"/>
</dbReference>
<evidence type="ECO:0000259" key="7">
    <source>
        <dbReference type="PROSITE" id="PS50507"/>
    </source>
</evidence>
<evidence type="ECO:0000256" key="6">
    <source>
        <dbReference type="SAM" id="MobiDB-lite"/>
    </source>
</evidence>
<keyword evidence="2" id="KW-0808">Transferase</keyword>
<protein>
    <recommendedName>
        <fullName evidence="5">RNA replicase</fullName>
    </recommendedName>
</protein>
<organism evidence="8">
    <name type="scientific">Beihai noda-like virus 14</name>
    <dbReference type="NCBI Taxonomy" id="1922467"/>
    <lineage>
        <taxon>Viruses</taxon>
        <taxon>Riboviria</taxon>
    </lineage>
</organism>
<dbReference type="GO" id="GO:0039694">
    <property type="term" value="P:viral RNA genome replication"/>
    <property type="evidence" value="ECO:0007669"/>
    <property type="project" value="InterPro"/>
</dbReference>
<sequence length="1024" mass="113848">MLNSMPIRDASYALVTHVWYGPSYLWGAAGHVPYLRTTVVSGVIIVSLRRWAVPSLLQVLKSHYAENRVNSLLHKLLSETVCRINEDMRNIIHRNYHPMDYGKMRDGHPHPEAARERNAATISMHTMIVGCGYRPYSISPSMREQDCDARRYFFSSADLAQQFRDDPIGDHHIITMTDVDYYVDMPGLISHGRPILCYTMQPVKVSASVSEGHFLIEDNHVVFHVAGGKTVRHRIWDYSQDTVMTPCHSLSWSGAFIDALHWLVTGYPTAFTMVSYVDCWQLSEHRRIVSIVPFSHLPTVVAQILYGTWLTPVQYDTGNGFNAIVSYGGDEPQVSIARNGEFASIQIPLATLQVATAAHRLATNKNLSDTQRRTKTKEEGVILHDYISHDHTEPPHVYVGSAARHYQVVMPDSTAADHNTAGKTYARRFAPPPLGAEAVFPVETPENARASIEGRVTAPQRHAARNVGTDYAEYAEKFVRAVVGDAAHTGWPISVDEVAIRQNRPTQRVRTAQRLMDITENFKVMAFQKREAYNAANAPRNISSVPTMHTLQLSSYTYALKEEVLKRFKWYIPGCTPVQIANRLQNLAEESSTLVETDFSRFDGHIGSFLRQRVEFAVYLLWVHPSMKTDLYKLLQAELEPKAYQGGIKYHPGCSRLSGSPLTSDGNTIINAFVQYATMRKNNISHATAMANIGLICGDDAVVPGMGITHDSRSAIAKRLGLSLKVEREVHRDSDVRQVGFLSRIFLDPWTTPASIQSPKRCLLKIHTTVDTQVDIATAGVSKVTGYLVTDARTPLIKQWCDCYLRNAGQAEAQNTKDVPYFASQEFTSEPWPQQDHGFDEVVADDLGINTAELLAYCTALEQYNGPVDSMPQLSIQQPEPKVDAVQDGEILQAGVTHVKQTEETILQDGSSEQPRDLAASTGVDVSPGQADRPDARSKCRPERSSTRSTPKRGRAGKAPQPRVSADQSTAKYNPGSNQQSALNDGRVKQSRHPPSRRGTNGRGGRGSGRGRDRATRKSTHTTT</sequence>
<feature type="compositionally biased region" description="Basic and acidic residues" evidence="6">
    <location>
        <begin position="932"/>
        <end position="946"/>
    </location>
</feature>
<keyword evidence="4" id="KW-0693">Viral RNA replication</keyword>
<feature type="domain" description="RdRp catalytic" evidence="7">
    <location>
        <begin position="592"/>
        <end position="713"/>
    </location>
</feature>
<evidence type="ECO:0000256" key="4">
    <source>
        <dbReference type="ARBA" id="ARBA00022953"/>
    </source>
</evidence>
<dbReference type="InterPro" id="IPR043647">
    <property type="entry name" value="Noda_Vmethyltr_dom"/>
</dbReference>
<dbReference type="GO" id="GO:0003968">
    <property type="term" value="F:RNA-directed RNA polymerase activity"/>
    <property type="evidence" value="ECO:0007669"/>
    <property type="project" value="InterPro"/>
</dbReference>
<accession>A0A1L3KFI6</accession>
<comment type="similarity">
    <text evidence="1">Belongs to the nodaviridae RNA polymerase family.</text>
</comment>
<evidence type="ECO:0000256" key="3">
    <source>
        <dbReference type="ARBA" id="ARBA00022695"/>
    </source>
</evidence>
<dbReference type="Pfam" id="PF19222">
    <property type="entry name" value="Noda_Vmethyltr"/>
    <property type="match status" value="1"/>
</dbReference>
<dbReference type="InterPro" id="IPR001205">
    <property type="entry name" value="RNA-dir_pol_C"/>
</dbReference>
<dbReference type="Pfam" id="PF00680">
    <property type="entry name" value="RdRP_1"/>
    <property type="match status" value="1"/>
</dbReference>
<reference evidence="8" key="1">
    <citation type="journal article" date="2016" name="Nature">
        <title>Redefining the invertebrate RNA virosphere.</title>
        <authorList>
            <person name="Shi M."/>
            <person name="Lin X.D."/>
            <person name="Tian J.H."/>
            <person name="Chen L.J."/>
            <person name="Chen X."/>
            <person name="Li C.X."/>
            <person name="Qin X.C."/>
            <person name="Li J."/>
            <person name="Cao J.P."/>
            <person name="Eden J.S."/>
            <person name="Buchmann J."/>
            <person name="Wang W."/>
            <person name="Xu J."/>
            <person name="Holmes E.C."/>
            <person name="Zhang Y.Z."/>
        </authorList>
    </citation>
    <scope>NUCLEOTIDE SEQUENCE</scope>
    <source>
        <strain evidence="8">BHHK130223</strain>
    </source>
</reference>
<dbReference type="GO" id="GO:0006351">
    <property type="term" value="P:DNA-templated transcription"/>
    <property type="evidence" value="ECO:0007669"/>
    <property type="project" value="InterPro"/>
</dbReference>
<dbReference type="EMBL" id="KX883030">
    <property type="protein sequence ID" value="APG76124.1"/>
    <property type="molecule type" value="Genomic_RNA"/>
</dbReference>
<dbReference type="PROSITE" id="PS50507">
    <property type="entry name" value="RDRP_SSRNA_POS"/>
    <property type="match status" value="1"/>
</dbReference>
<dbReference type="InterPro" id="IPR007094">
    <property type="entry name" value="RNA-dir_pol_PSvirus"/>
</dbReference>
<dbReference type="InterPro" id="IPR043502">
    <property type="entry name" value="DNA/RNA_pol_sf"/>
</dbReference>
<keyword evidence="3" id="KW-0548">Nucleotidyltransferase</keyword>
<evidence type="ECO:0000256" key="1">
    <source>
        <dbReference type="ARBA" id="ARBA00007751"/>
    </source>
</evidence>
<feature type="compositionally biased region" description="Polar residues" evidence="6">
    <location>
        <begin position="966"/>
        <end position="983"/>
    </location>
</feature>
<dbReference type="GO" id="GO:0003723">
    <property type="term" value="F:RNA binding"/>
    <property type="evidence" value="ECO:0007669"/>
    <property type="project" value="InterPro"/>
</dbReference>
<dbReference type="SUPFAM" id="SSF56672">
    <property type="entry name" value="DNA/RNA polymerases"/>
    <property type="match status" value="1"/>
</dbReference>
<evidence type="ECO:0000256" key="2">
    <source>
        <dbReference type="ARBA" id="ARBA00022679"/>
    </source>
</evidence>
<feature type="region of interest" description="Disordered" evidence="6">
    <location>
        <begin position="906"/>
        <end position="1024"/>
    </location>
</feature>